<gene>
    <name evidence="8" type="ORF">DRB17_05030</name>
</gene>
<dbReference type="PANTHER" id="PTHR39210:SF1">
    <property type="entry name" value="HEPARIN-SULFATE LYASE"/>
    <property type="match status" value="1"/>
</dbReference>
<evidence type="ECO:0000256" key="1">
    <source>
        <dbReference type="ARBA" id="ARBA00004418"/>
    </source>
</evidence>
<proteinExistence type="predicted"/>
<evidence type="ECO:0000256" key="2">
    <source>
        <dbReference type="ARBA" id="ARBA00022729"/>
    </source>
</evidence>
<dbReference type="RefSeq" id="WP_114581086.1">
    <property type="nucleotide sequence ID" value="NZ_QPMH01000003.1"/>
</dbReference>
<dbReference type="InterPro" id="IPR012480">
    <property type="entry name" value="Hepar_II_III_C"/>
</dbReference>
<evidence type="ECO:0000313" key="8">
    <source>
        <dbReference type="EMBL" id="RDD63136.1"/>
    </source>
</evidence>
<dbReference type="PANTHER" id="PTHR39210">
    <property type="entry name" value="HEPARIN-SULFATE LYASE"/>
    <property type="match status" value="1"/>
</dbReference>
<reference evidence="8 9" key="1">
    <citation type="submission" date="2018-07" db="EMBL/GenBank/DDBJ databases">
        <title>Venubactetium sediminum gen. nov., sp. nov., isolated from a marine solar saltern.</title>
        <authorList>
            <person name="Wang S."/>
        </authorList>
    </citation>
    <scope>NUCLEOTIDE SEQUENCE [LARGE SCALE GENOMIC DNA]</scope>
    <source>
        <strain evidence="8 9">WD2A32</strain>
    </source>
</reference>
<keyword evidence="3" id="KW-0574">Periplasm</keyword>
<dbReference type="Gene3D" id="2.70.98.70">
    <property type="match status" value="1"/>
</dbReference>
<feature type="compositionally biased region" description="Low complexity" evidence="5">
    <location>
        <begin position="12"/>
        <end position="22"/>
    </location>
</feature>
<sequence>MDGEAAAQQTSPAAGPRPTRRPGLPASLRAFIRLPTALKWQRTLFALKRPYRSSAVYRWTLSGRTPSHLLRQPGDAWPGTAELGQGIIQNRFRFAGRTLANPAPFWNPIGAEGDWVAELHAFGWLRDLRVLGGDAARRRARELVGDWIARHPGPREQAWAPATTGRRIANWLGQYEFFAASADVAFCTQLLDSLARQARDLYRSLPAGLTGAELIAALKGLVYAGLCLPDGEGWLRRGLAMMEAELPRQILADGGHVERSPSMHLAVLRDLIDIRAALAAAGHDGTRSLTLAIEGMVPVLKMYQHADRTLALFNDTQEEQAVFLDMTQQRAGGRSRAHMAAPQSGFQRMQAGRTLLIVDAGQPPEAGCDTHAHAGTLSFEMSHGRDRLIVNCGAQHGDARWKEVQRATAAHSTLTLGETNSSELLPRGGLGRRPEDVICRREEGEGATWLDMRHDGYRRTHGAFHERRLYLATEGDDLRGEDTVDGAPSGTPIAIRFHLHPDVKAGLVQDGSAVLLRTPGGSGWRLRAAGAEMALEESVYLGRPDEVRRSTQVVLRARTDERRTTVKWALKREGGKT</sequence>
<name>A0A369TJQ8_9PROT</name>
<keyword evidence="2" id="KW-0732">Signal</keyword>
<comment type="caution">
    <text evidence="8">The sequence shown here is derived from an EMBL/GenBank/DDBJ whole genome shotgun (WGS) entry which is preliminary data.</text>
</comment>
<evidence type="ECO:0000256" key="5">
    <source>
        <dbReference type="SAM" id="MobiDB-lite"/>
    </source>
</evidence>
<organism evidence="8 9">
    <name type="scientific">Ferruginivarius sediminum</name>
    <dbReference type="NCBI Taxonomy" id="2661937"/>
    <lineage>
        <taxon>Bacteria</taxon>
        <taxon>Pseudomonadati</taxon>
        <taxon>Pseudomonadota</taxon>
        <taxon>Alphaproteobacteria</taxon>
        <taxon>Rhodospirillales</taxon>
        <taxon>Rhodospirillaceae</taxon>
        <taxon>Ferruginivarius</taxon>
    </lineage>
</organism>
<evidence type="ECO:0000313" key="9">
    <source>
        <dbReference type="Proteomes" id="UP000253941"/>
    </source>
</evidence>
<evidence type="ECO:0000256" key="4">
    <source>
        <dbReference type="ARBA" id="ARBA00023239"/>
    </source>
</evidence>
<dbReference type="InterPro" id="IPR031680">
    <property type="entry name" value="Hepar_II_III_N"/>
</dbReference>
<keyword evidence="4" id="KW-0456">Lyase</keyword>
<dbReference type="GO" id="GO:0016829">
    <property type="term" value="F:lyase activity"/>
    <property type="evidence" value="ECO:0007669"/>
    <property type="project" value="UniProtKB-KW"/>
</dbReference>
<dbReference type="Gene3D" id="1.50.10.100">
    <property type="entry name" value="Chondroitin AC/alginate lyase"/>
    <property type="match status" value="1"/>
</dbReference>
<feature type="region of interest" description="Disordered" evidence="5">
    <location>
        <begin position="1"/>
        <end position="22"/>
    </location>
</feature>
<protein>
    <submittedName>
        <fullName evidence="8">Uncharacterized protein</fullName>
    </submittedName>
</protein>
<dbReference type="GO" id="GO:0042597">
    <property type="term" value="C:periplasmic space"/>
    <property type="evidence" value="ECO:0007669"/>
    <property type="project" value="UniProtKB-SubCell"/>
</dbReference>
<dbReference type="Pfam" id="PF07940">
    <property type="entry name" value="Hepar_II_III_C"/>
    <property type="match status" value="1"/>
</dbReference>
<feature type="domain" description="Heparin-sulfate lyase N-terminal" evidence="7">
    <location>
        <begin position="145"/>
        <end position="323"/>
    </location>
</feature>
<dbReference type="Pfam" id="PF16889">
    <property type="entry name" value="Hepar_II_III_N"/>
    <property type="match status" value="1"/>
</dbReference>
<dbReference type="AlphaFoldDB" id="A0A369TJQ8"/>
<dbReference type="InterPro" id="IPR008929">
    <property type="entry name" value="Chondroitin_lyas"/>
</dbReference>
<feature type="domain" description="Heparinase II/III-like C-terminal" evidence="6">
    <location>
        <begin position="335"/>
        <end position="569"/>
    </location>
</feature>
<evidence type="ECO:0000259" key="7">
    <source>
        <dbReference type="Pfam" id="PF16889"/>
    </source>
</evidence>
<dbReference type="EMBL" id="QPMH01000003">
    <property type="protein sequence ID" value="RDD63136.1"/>
    <property type="molecule type" value="Genomic_DNA"/>
</dbReference>
<keyword evidence="9" id="KW-1185">Reference proteome</keyword>
<evidence type="ECO:0000256" key="3">
    <source>
        <dbReference type="ARBA" id="ARBA00022764"/>
    </source>
</evidence>
<accession>A0A369TJQ8</accession>
<evidence type="ECO:0000259" key="6">
    <source>
        <dbReference type="Pfam" id="PF07940"/>
    </source>
</evidence>
<comment type="subcellular location">
    <subcellularLocation>
        <location evidence="1">Periplasm</location>
    </subcellularLocation>
</comment>
<dbReference type="Proteomes" id="UP000253941">
    <property type="component" value="Unassembled WGS sequence"/>
</dbReference>